<sequence>MGNKDKIKKYLLMIKIKNNLLLFKITILLLDT</sequence>
<evidence type="ECO:0000313" key="2">
    <source>
        <dbReference type="Proteomes" id="UP001221763"/>
    </source>
</evidence>
<dbReference type="EMBL" id="JANHJP010000017">
    <property type="protein sequence ID" value="MDC9032282.1"/>
    <property type="molecule type" value="Genomic_DNA"/>
</dbReference>
<organism evidence="1 2">
    <name type="scientific">Columbia Basin potato purple top phytoplasma</name>
    <dbReference type="NCBI Taxonomy" id="307134"/>
    <lineage>
        <taxon>Bacteria</taxon>
        <taxon>Bacillati</taxon>
        <taxon>Mycoplasmatota</taxon>
        <taxon>Mollicutes</taxon>
        <taxon>Acholeplasmatales</taxon>
        <taxon>Acholeplasmataceae</taxon>
        <taxon>Candidatus Phytoplasma</taxon>
        <taxon>16SrVI (Clover proliferation group)</taxon>
    </lineage>
</organism>
<feature type="non-terminal residue" evidence="1">
    <location>
        <position position="32"/>
    </location>
</feature>
<keyword evidence="2" id="KW-1185">Reference proteome</keyword>
<dbReference type="Proteomes" id="UP001221763">
    <property type="component" value="Unassembled WGS sequence"/>
</dbReference>
<comment type="caution">
    <text evidence="1">The sequence shown here is derived from an EMBL/GenBank/DDBJ whole genome shotgun (WGS) entry which is preliminary data.</text>
</comment>
<proteinExistence type="predicted"/>
<evidence type="ECO:0000313" key="1">
    <source>
        <dbReference type="EMBL" id="MDC9032282.1"/>
    </source>
</evidence>
<gene>
    <name evidence="1" type="ORF">M8044_000505</name>
</gene>
<reference evidence="1 2" key="1">
    <citation type="journal article" date="2023" name="Plant">
        <title>Draft Genome Sequence Resource of CBPPT1, a 'Candidatus Phytoplasma trifolii'-Related Strain Associated with Potato Purple Top Disease in the Columbia Basin, U.S.A.</title>
        <authorList>
            <person name="Wei W."/>
            <person name="Shao J."/>
            <person name="Bottner-Parker K.D."/>
            <person name="Zhao Y."/>
        </authorList>
    </citation>
    <scope>NUCLEOTIDE SEQUENCE [LARGE SCALE GENOMIC DNA]</scope>
    <source>
        <strain evidence="1 2">CBPPT1</strain>
    </source>
</reference>
<protein>
    <submittedName>
        <fullName evidence="1">Uncharacterized protein</fullName>
    </submittedName>
</protein>
<accession>A0ABT5LCI8</accession>
<name>A0ABT5LCI8_9MOLU</name>